<dbReference type="SUPFAM" id="SSF53098">
    <property type="entry name" value="Ribonuclease H-like"/>
    <property type="match status" value="2"/>
</dbReference>
<evidence type="ECO:0000259" key="8">
    <source>
        <dbReference type="PROSITE" id="PS50994"/>
    </source>
</evidence>
<sequence length="790" mass="87497">MLDSPFREEKFPNIQSKPPLVQLEAISSHPITCYLGEETDPHLSTTSFQVVVESNKVSPQPPFLQAKQSQLPQPLLIRLLLQTLHQLRCPSLDTLQHLNVSLVVRGPKPNTVFECRVQGDFPSPAGHTIFDTSQDAIALLGHMGTLLAHIQAAVNQHPQVLFCQAAFQPLFPKPVALHGVAVAQVQDPALSLVEPHTIDLGPSIQPVQSLPPLKQINTPTQLGVICKLTEGALNPFVQIIDKDIKQNWPQHRALGNTACDRPPTGVNSIHHHSLGPAIQPVLYPAKSTPLQAMSSQFLRGMLLAKYQAVLLEQDAVVISLTSALNPATLLLISEFGELHHDCLTTIEQVYSSRPDLQDEPLPNAELELFSDGSSFMLEGRRKAGYAVVTHTQALEAKSLPSNTSAQKAELVALTRALELSQGKRVNIYTDSKYAFGVVHAHGAIWKERGLLSSHGTLIKYGTEIMELLQAVLQPKEVAIMHCKAHQKGNSEITKGNQKADRLAKAAALQKSKFEGALIPVPHLELSPPQYTEKENQLAGQLDCSKNDQGWGVTPLKQLLISEKIMEILLEKLHQETHSGADALVLIAKRHVIGPRMQSLADIIVKKCAICCTNNPKIAKKIMGEIIKQGITPGEYWQIDFMELPRCNLYKYLLVVVDTFSGWPEAFPCHTNKAREVITILLKEVIPRFGVPEGISSDNGPHFIAEIVQGVSRFLDIQWDLHTPWRPQSSGKVERMNQTLKRQISKVCQETQMKWVDILPMALMRVRITPRAREAVSPFEILYGNHIQSII</sequence>
<organism evidence="9 10">
    <name type="scientific">Mycteria americana</name>
    <name type="common">Wood stork</name>
    <dbReference type="NCBI Taxonomy" id="33587"/>
    <lineage>
        <taxon>Eukaryota</taxon>
        <taxon>Metazoa</taxon>
        <taxon>Chordata</taxon>
        <taxon>Craniata</taxon>
        <taxon>Vertebrata</taxon>
        <taxon>Euteleostomi</taxon>
        <taxon>Archelosauria</taxon>
        <taxon>Archosauria</taxon>
        <taxon>Dinosauria</taxon>
        <taxon>Saurischia</taxon>
        <taxon>Theropoda</taxon>
        <taxon>Coelurosauria</taxon>
        <taxon>Aves</taxon>
        <taxon>Neognathae</taxon>
        <taxon>Neoaves</taxon>
        <taxon>Aequornithes</taxon>
        <taxon>Ciconiiformes</taxon>
        <taxon>Ciconiidae</taxon>
        <taxon>Mycteria</taxon>
    </lineage>
</organism>
<evidence type="ECO:0000256" key="2">
    <source>
        <dbReference type="ARBA" id="ARBA00022695"/>
    </source>
</evidence>
<dbReference type="PANTHER" id="PTHR41694:SF5">
    <property type="entry name" value="RIBONUCLEASE H"/>
    <property type="match status" value="1"/>
</dbReference>
<dbReference type="GO" id="GO:0003964">
    <property type="term" value="F:RNA-directed DNA polymerase activity"/>
    <property type="evidence" value="ECO:0007669"/>
    <property type="project" value="UniProtKB-KW"/>
</dbReference>
<dbReference type="PROSITE" id="PS50879">
    <property type="entry name" value="RNASE_H_1"/>
    <property type="match status" value="1"/>
</dbReference>
<evidence type="ECO:0000313" key="10">
    <source>
        <dbReference type="Proteomes" id="UP001333110"/>
    </source>
</evidence>
<dbReference type="Gene3D" id="3.30.420.10">
    <property type="entry name" value="Ribonuclease H-like superfamily/Ribonuclease H"/>
    <property type="match status" value="2"/>
</dbReference>
<dbReference type="EMBL" id="JAUNZN010000032">
    <property type="protein sequence ID" value="KAK4807133.1"/>
    <property type="molecule type" value="Genomic_DNA"/>
</dbReference>
<name>A0AAN7MBP2_MYCAM</name>
<dbReference type="InterPro" id="IPR012337">
    <property type="entry name" value="RNaseH-like_sf"/>
</dbReference>
<dbReference type="GO" id="GO:0003676">
    <property type="term" value="F:nucleic acid binding"/>
    <property type="evidence" value="ECO:0007669"/>
    <property type="project" value="InterPro"/>
</dbReference>
<dbReference type="Pfam" id="PF00665">
    <property type="entry name" value="rve"/>
    <property type="match status" value="1"/>
</dbReference>
<keyword evidence="6" id="KW-0695">RNA-directed DNA polymerase</keyword>
<reference evidence="9 10" key="1">
    <citation type="journal article" date="2023" name="J. Hered.">
        <title>Chromosome-level genome of the wood stork (Mycteria americana) provides insight into avian chromosome evolution.</title>
        <authorList>
            <person name="Flamio R. Jr."/>
            <person name="Ramstad K.M."/>
        </authorList>
    </citation>
    <scope>NUCLEOTIDE SEQUENCE [LARGE SCALE GENOMIC DNA]</scope>
    <source>
        <strain evidence="9">JAX WOST 10</strain>
    </source>
</reference>
<keyword evidence="1" id="KW-0808">Transferase</keyword>
<dbReference type="InterPro" id="IPR001584">
    <property type="entry name" value="Integrase_cat-core"/>
</dbReference>
<dbReference type="AlphaFoldDB" id="A0AAN7MBP2"/>
<accession>A0AAN7MBP2</accession>
<gene>
    <name evidence="9" type="ORF">QYF61_018474</name>
</gene>
<evidence type="ECO:0000256" key="5">
    <source>
        <dbReference type="ARBA" id="ARBA00022801"/>
    </source>
</evidence>
<dbReference type="PANTHER" id="PTHR41694">
    <property type="entry name" value="ENDOGENOUS RETROVIRUS GROUP K MEMBER POL PROTEIN"/>
    <property type="match status" value="1"/>
</dbReference>
<protein>
    <submittedName>
        <fullName evidence="9">Uncharacterized protein</fullName>
    </submittedName>
</protein>
<keyword evidence="2" id="KW-0548">Nucleotidyltransferase</keyword>
<comment type="caution">
    <text evidence="9">The sequence shown here is derived from an EMBL/GenBank/DDBJ whole genome shotgun (WGS) entry which is preliminary data.</text>
</comment>
<keyword evidence="3" id="KW-0540">Nuclease</keyword>
<proteinExistence type="predicted"/>
<dbReference type="GO" id="GO:0004523">
    <property type="term" value="F:RNA-DNA hybrid ribonuclease activity"/>
    <property type="evidence" value="ECO:0007669"/>
    <property type="project" value="InterPro"/>
</dbReference>
<dbReference type="InterPro" id="IPR002156">
    <property type="entry name" value="RNaseH_domain"/>
</dbReference>
<dbReference type="CDD" id="cd09273">
    <property type="entry name" value="RNase_HI_RT_Bel"/>
    <property type="match status" value="1"/>
</dbReference>
<keyword evidence="10" id="KW-1185">Reference proteome</keyword>
<dbReference type="PROSITE" id="PS50994">
    <property type="entry name" value="INTEGRASE"/>
    <property type="match status" value="1"/>
</dbReference>
<dbReference type="Proteomes" id="UP001333110">
    <property type="component" value="Unassembled WGS sequence"/>
</dbReference>
<evidence type="ECO:0000256" key="3">
    <source>
        <dbReference type="ARBA" id="ARBA00022722"/>
    </source>
</evidence>
<evidence type="ECO:0000313" key="9">
    <source>
        <dbReference type="EMBL" id="KAK4807133.1"/>
    </source>
</evidence>
<feature type="domain" description="RNase H type-1" evidence="7">
    <location>
        <begin position="362"/>
        <end position="508"/>
    </location>
</feature>
<dbReference type="Gene3D" id="1.10.340.70">
    <property type="match status" value="1"/>
</dbReference>
<dbReference type="GO" id="GO:0015074">
    <property type="term" value="P:DNA integration"/>
    <property type="evidence" value="ECO:0007669"/>
    <property type="project" value="InterPro"/>
</dbReference>
<evidence type="ECO:0000256" key="1">
    <source>
        <dbReference type="ARBA" id="ARBA00022679"/>
    </source>
</evidence>
<evidence type="ECO:0000256" key="4">
    <source>
        <dbReference type="ARBA" id="ARBA00022759"/>
    </source>
</evidence>
<evidence type="ECO:0000259" key="7">
    <source>
        <dbReference type="PROSITE" id="PS50879"/>
    </source>
</evidence>
<dbReference type="InterPro" id="IPR036397">
    <property type="entry name" value="RNaseH_sf"/>
</dbReference>
<keyword evidence="4" id="KW-0255">Endonuclease</keyword>
<feature type="domain" description="Integrase catalytic" evidence="8">
    <location>
        <begin position="628"/>
        <end position="785"/>
    </location>
</feature>
<evidence type="ECO:0000256" key="6">
    <source>
        <dbReference type="ARBA" id="ARBA00022918"/>
    </source>
</evidence>
<keyword evidence="5" id="KW-0378">Hydrolase</keyword>
<dbReference type="Pfam" id="PF00075">
    <property type="entry name" value="RNase_H"/>
    <property type="match status" value="1"/>
</dbReference>